<dbReference type="Gene3D" id="3.40.33.10">
    <property type="entry name" value="CAP"/>
    <property type="match status" value="1"/>
</dbReference>
<dbReference type="Proteomes" id="UP001597510">
    <property type="component" value="Unassembled WGS sequence"/>
</dbReference>
<dbReference type="InterPro" id="IPR035940">
    <property type="entry name" value="CAP_sf"/>
</dbReference>
<dbReference type="PANTHER" id="PTHR31157">
    <property type="entry name" value="SCP DOMAIN-CONTAINING PROTEIN"/>
    <property type="match status" value="1"/>
</dbReference>
<dbReference type="CDD" id="cd05379">
    <property type="entry name" value="CAP_bacterial"/>
    <property type="match status" value="1"/>
</dbReference>
<keyword evidence="1" id="KW-0732">Signal</keyword>
<dbReference type="SUPFAM" id="SSF55797">
    <property type="entry name" value="PR-1-like"/>
    <property type="match status" value="1"/>
</dbReference>
<keyword evidence="4" id="KW-1185">Reference proteome</keyword>
<feature type="domain" description="SCP" evidence="2">
    <location>
        <begin position="40"/>
        <end position="154"/>
    </location>
</feature>
<evidence type="ECO:0000256" key="1">
    <source>
        <dbReference type="SAM" id="SignalP"/>
    </source>
</evidence>
<dbReference type="EMBL" id="JBHULC010000021">
    <property type="protein sequence ID" value="MFD2522586.1"/>
    <property type="molecule type" value="Genomic_DNA"/>
</dbReference>
<feature type="chain" id="PRO_5045537098" evidence="1">
    <location>
        <begin position="24"/>
        <end position="160"/>
    </location>
</feature>
<dbReference type="RefSeq" id="WP_340237572.1">
    <property type="nucleotide sequence ID" value="NZ_JBBEWC010000008.1"/>
</dbReference>
<protein>
    <submittedName>
        <fullName evidence="3">CAP domain-containing protein</fullName>
    </submittedName>
</protein>
<evidence type="ECO:0000313" key="3">
    <source>
        <dbReference type="EMBL" id="MFD2522586.1"/>
    </source>
</evidence>
<dbReference type="InterPro" id="IPR014044">
    <property type="entry name" value="CAP_dom"/>
</dbReference>
<proteinExistence type="predicted"/>
<comment type="caution">
    <text evidence="3">The sequence shown here is derived from an EMBL/GenBank/DDBJ whole genome shotgun (WGS) entry which is preliminary data.</text>
</comment>
<accession>A0ABW5J9V8</accession>
<sequence length="160" mass="17788">MKRIIVIKLLSFLLIGCLTPACAQTNPASEDFTAMEQSILDEVNAYRATKRLKPLQMVSLISEAALKHSKDMGSKKVAFGHDGFDSRMDKVMGKIENANACAENVAFGKFTAQEVVKRWIQSPGHRKNIEGTYNLTGIGVARGKDGYPYFTQIFINQRTK</sequence>
<evidence type="ECO:0000259" key="2">
    <source>
        <dbReference type="Pfam" id="PF00188"/>
    </source>
</evidence>
<feature type="signal peptide" evidence="1">
    <location>
        <begin position="1"/>
        <end position="23"/>
    </location>
</feature>
<organism evidence="3 4">
    <name type="scientific">Emticicia soli</name>
    <dbReference type="NCBI Taxonomy" id="2027878"/>
    <lineage>
        <taxon>Bacteria</taxon>
        <taxon>Pseudomonadati</taxon>
        <taxon>Bacteroidota</taxon>
        <taxon>Cytophagia</taxon>
        <taxon>Cytophagales</taxon>
        <taxon>Leadbetterellaceae</taxon>
        <taxon>Emticicia</taxon>
    </lineage>
</organism>
<name>A0ABW5J9V8_9BACT</name>
<gene>
    <name evidence="3" type="ORF">ACFSR2_16940</name>
</gene>
<reference evidence="4" key="1">
    <citation type="journal article" date="2019" name="Int. J. Syst. Evol. Microbiol.">
        <title>The Global Catalogue of Microorganisms (GCM) 10K type strain sequencing project: providing services to taxonomists for standard genome sequencing and annotation.</title>
        <authorList>
            <consortium name="The Broad Institute Genomics Platform"/>
            <consortium name="The Broad Institute Genome Sequencing Center for Infectious Disease"/>
            <person name="Wu L."/>
            <person name="Ma J."/>
        </authorList>
    </citation>
    <scope>NUCLEOTIDE SEQUENCE [LARGE SCALE GENOMIC DNA]</scope>
    <source>
        <strain evidence="4">KCTC 52344</strain>
    </source>
</reference>
<evidence type="ECO:0000313" key="4">
    <source>
        <dbReference type="Proteomes" id="UP001597510"/>
    </source>
</evidence>
<dbReference type="PANTHER" id="PTHR31157:SF1">
    <property type="entry name" value="SCP DOMAIN-CONTAINING PROTEIN"/>
    <property type="match status" value="1"/>
</dbReference>
<dbReference type="Pfam" id="PF00188">
    <property type="entry name" value="CAP"/>
    <property type="match status" value="1"/>
</dbReference>